<evidence type="ECO:0000256" key="1">
    <source>
        <dbReference type="SAM" id="Phobius"/>
    </source>
</evidence>
<feature type="transmembrane region" description="Helical" evidence="1">
    <location>
        <begin position="253"/>
        <end position="278"/>
    </location>
</feature>
<name>A0A1G2EW03_9BACT</name>
<dbReference type="EMBL" id="MHMQ01000031">
    <property type="protein sequence ID" value="OGZ29923.1"/>
    <property type="molecule type" value="Genomic_DNA"/>
</dbReference>
<feature type="transmembrane region" description="Helical" evidence="1">
    <location>
        <begin position="290"/>
        <end position="310"/>
    </location>
</feature>
<evidence type="ECO:0008006" key="4">
    <source>
        <dbReference type="Google" id="ProtNLM"/>
    </source>
</evidence>
<keyword evidence="1" id="KW-0472">Membrane</keyword>
<protein>
    <recommendedName>
        <fullName evidence="4">Glycosyltransferase RgtA/B/C/D-like domain-containing protein</fullName>
    </recommendedName>
</protein>
<comment type="caution">
    <text evidence="2">The sequence shown here is derived from an EMBL/GenBank/DDBJ whole genome shotgun (WGS) entry which is preliminary data.</text>
</comment>
<feature type="transmembrane region" description="Helical" evidence="1">
    <location>
        <begin position="341"/>
        <end position="358"/>
    </location>
</feature>
<dbReference type="Proteomes" id="UP000177486">
    <property type="component" value="Unassembled WGS sequence"/>
</dbReference>
<feature type="transmembrane region" description="Helical" evidence="1">
    <location>
        <begin position="139"/>
        <end position="159"/>
    </location>
</feature>
<reference evidence="2 3" key="1">
    <citation type="journal article" date="2016" name="Nat. Commun.">
        <title>Thousands of microbial genomes shed light on interconnected biogeochemical processes in an aquifer system.</title>
        <authorList>
            <person name="Anantharaman K."/>
            <person name="Brown C.T."/>
            <person name="Hug L.A."/>
            <person name="Sharon I."/>
            <person name="Castelle C.J."/>
            <person name="Probst A.J."/>
            <person name="Thomas B.C."/>
            <person name="Singh A."/>
            <person name="Wilkins M.J."/>
            <person name="Karaoz U."/>
            <person name="Brodie E.L."/>
            <person name="Williams K.H."/>
            <person name="Hubbard S.S."/>
            <person name="Banfield J.F."/>
        </authorList>
    </citation>
    <scope>NUCLEOTIDE SEQUENCE [LARGE SCALE GENOMIC DNA]</scope>
</reference>
<gene>
    <name evidence="2" type="ORF">A2931_00955</name>
</gene>
<feature type="transmembrane region" description="Helical" evidence="1">
    <location>
        <begin position="112"/>
        <end position="132"/>
    </location>
</feature>
<feature type="transmembrane region" description="Helical" evidence="1">
    <location>
        <begin position="62"/>
        <end position="80"/>
    </location>
</feature>
<evidence type="ECO:0000313" key="2">
    <source>
        <dbReference type="EMBL" id="OGZ29923.1"/>
    </source>
</evidence>
<dbReference type="AlphaFoldDB" id="A0A1G2EW03"/>
<sequence length="503" mass="58931">MNKQFFFFLGVVLLLAAVLHFSRDNFPDPDVFYHFRHADLYWENSITMSGFPWVSYSVINDFSSDIWYGFHVLLIPFTWLQNEFLGLNLAGVFITAATLLIFYFAAKKAKVFWSRFWPFFLLFSAPLVLYRFTMLRPHLLSLALSALFFVFAVQGSFWGVFISSFFITFFHLGLFWAPALIFGVVALVKFFSEKIMIWRSGAALVLGLLAGWVLRPNPFGALKIAYTQVVDLMLVKQAGIPFNFGMELFPMPFAGLGVFAFFVILWLGAVLVFFNAVFKKSVPLSFRERLFLRSSLILSAVFFLMTLFLAQRSFDFWVMFGVLFIAFVFTYFLAKNIRYKYTLVAIFLIMAGYSFYGYRKNISQFGWDAERFKPASEWLKKNSKEGEIVFNVAWEYFPELFFWNTKNRYISGMDPIFQYIYYQELYWKAYYLETGRTTGFTCAKTFCEEKNFEDTYDVLKNDFKASFVFLSRAYDDNLYNYFSNDPRYSFGYEDANSAIFSLK</sequence>
<feature type="transmembrane region" description="Helical" evidence="1">
    <location>
        <begin position="165"/>
        <end position="188"/>
    </location>
</feature>
<keyword evidence="1" id="KW-1133">Transmembrane helix</keyword>
<organism evidence="2 3">
    <name type="scientific">Candidatus Niyogibacteria bacterium RIFCSPLOWO2_01_FULL_45_48</name>
    <dbReference type="NCBI Taxonomy" id="1801724"/>
    <lineage>
        <taxon>Bacteria</taxon>
        <taxon>Candidatus Niyogiibacteriota</taxon>
    </lineage>
</organism>
<keyword evidence="1" id="KW-0812">Transmembrane</keyword>
<accession>A0A1G2EW03</accession>
<feature type="transmembrane region" description="Helical" evidence="1">
    <location>
        <begin position="316"/>
        <end position="334"/>
    </location>
</feature>
<evidence type="ECO:0000313" key="3">
    <source>
        <dbReference type="Proteomes" id="UP000177486"/>
    </source>
</evidence>
<feature type="transmembrane region" description="Helical" evidence="1">
    <location>
        <begin position="87"/>
        <end position="106"/>
    </location>
</feature>
<proteinExistence type="predicted"/>
<feature type="transmembrane region" description="Helical" evidence="1">
    <location>
        <begin position="195"/>
        <end position="214"/>
    </location>
</feature>